<dbReference type="EMBL" id="CM000129">
    <property type="protein sequence ID" value="EEC76766.1"/>
    <property type="molecule type" value="Genomic_DNA"/>
</dbReference>
<gene>
    <name evidence="2" type="ORF">OsI_14851</name>
</gene>
<evidence type="ECO:0000313" key="3">
    <source>
        <dbReference type="Proteomes" id="UP000007015"/>
    </source>
</evidence>
<accession>B8AVD6</accession>
<feature type="region of interest" description="Disordered" evidence="1">
    <location>
        <begin position="31"/>
        <end position="95"/>
    </location>
</feature>
<keyword evidence="3" id="KW-1185">Reference proteome</keyword>
<reference evidence="2 3" key="1">
    <citation type="journal article" date="2005" name="PLoS Biol.">
        <title>The genomes of Oryza sativa: a history of duplications.</title>
        <authorList>
            <person name="Yu J."/>
            <person name="Wang J."/>
            <person name="Lin W."/>
            <person name="Li S."/>
            <person name="Li H."/>
            <person name="Zhou J."/>
            <person name="Ni P."/>
            <person name="Dong W."/>
            <person name="Hu S."/>
            <person name="Zeng C."/>
            <person name="Zhang J."/>
            <person name="Zhang Y."/>
            <person name="Li R."/>
            <person name="Xu Z."/>
            <person name="Li S."/>
            <person name="Li X."/>
            <person name="Zheng H."/>
            <person name="Cong L."/>
            <person name="Lin L."/>
            <person name="Yin J."/>
            <person name="Geng J."/>
            <person name="Li G."/>
            <person name="Shi J."/>
            <person name="Liu J."/>
            <person name="Lv H."/>
            <person name="Li J."/>
            <person name="Wang J."/>
            <person name="Deng Y."/>
            <person name="Ran L."/>
            <person name="Shi X."/>
            <person name="Wang X."/>
            <person name="Wu Q."/>
            <person name="Li C."/>
            <person name="Ren X."/>
            <person name="Wang J."/>
            <person name="Wang X."/>
            <person name="Li D."/>
            <person name="Liu D."/>
            <person name="Zhang X."/>
            <person name="Ji Z."/>
            <person name="Zhao W."/>
            <person name="Sun Y."/>
            <person name="Zhang Z."/>
            <person name="Bao J."/>
            <person name="Han Y."/>
            <person name="Dong L."/>
            <person name="Ji J."/>
            <person name="Chen P."/>
            <person name="Wu S."/>
            <person name="Liu J."/>
            <person name="Xiao Y."/>
            <person name="Bu D."/>
            <person name="Tan J."/>
            <person name="Yang L."/>
            <person name="Ye C."/>
            <person name="Zhang J."/>
            <person name="Xu J."/>
            <person name="Zhou Y."/>
            <person name="Yu Y."/>
            <person name="Zhang B."/>
            <person name="Zhuang S."/>
            <person name="Wei H."/>
            <person name="Liu B."/>
            <person name="Lei M."/>
            <person name="Yu H."/>
            <person name="Li Y."/>
            <person name="Xu H."/>
            <person name="Wei S."/>
            <person name="He X."/>
            <person name="Fang L."/>
            <person name="Zhang Z."/>
            <person name="Zhang Y."/>
            <person name="Huang X."/>
            <person name="Su Z."/>
            <person name="Tong W."/>
            <person name="Li J."/>
            <person name="Tong Z."/>
            <person name="Li S."/>
            <person name="Ye J."/>
            <person name="Wang L."/>
            <person name="Fang L."/>
            <person name="Lei T."/>
            <person name="Chen C."/>
            <person name="Chen H."/>
            <person name="Xu Z."/>
            <person name="Li H."/>
            <person name="Huang H."/>
            <person name="Zhang F."/>
            <person name="Xu H."/>
            <person name="Li N."/>
            <person name="Zhao C."/>
            <person name="Li S."/>
            <person name="Dong L."/>
            <person name="Huang Y."/>
            <person name="Li L."/>
            <person name="Xi Y."/>
            <person name="Qi Q."/>
            <person name="Li W."/>
            <person name="Zhang B."/>
            <person name="Hu W."/>
            <person name="Zhang Y."/>
            <person name="Tian X."/>
            <person name="Jiao Y."/>
            <person name="Liang X."/>
            <person name="Jin J."/>
            <person name="Gao L."/>
            <person name="Zheng W."/>
            <person name="Hao B."/>
            <person name="Liu S."/>
            <person name="Wang W."/>
            <person name="Yuan L."/>
            <person name="Cao M."/>
            <person name="McDermott J."/>
            <person name="Samudrala R."/>
            <person name="Wang J."/>
            <person name="Wong G.K."/>
            <person name="Yang H."/>
        </authorList>
    </citation>
    <scope>NUCLEOTIDE SEQUENCE [LARGE SCALE GENOMIC DNA]</scope>
    <source>
        <strain evidence="3">cv. 93-11</strain>
    </source>
</reference>
<evidence type="ECO:0000313" key="2">
    <source>
        <dbReference type="EMBL" id="EEC76766.1"/>
    </source>
</evidence>
<proteinExistence type="predicted"/>
<evidence type="ECO:0000256" key="1">
    <source>
        <dbReference type="SAM" id="MobiDB-lite"/>
    </source>
</evidence>
<dbReference type="AlphaFoldDB" id="B8AVD6"/>
<dbReference type="Gramene" id="BGIOSGA015594-TA">
    <property type="protein sequence ID" value="BGIOSGA015594-PA"/>
    <property type="gene ID" value="BGIOSGA015594"/>
</dbReference>
<dbReference type="HOGENOM" id="CLU_1941569_0_0_1"/>
<protein>
    <submittedName>
        <fullName evidence="2">Uncharacterized protein</fullName>
    </submittedName>
</protein>
<sequence>MVAGLDFGLLNSSRAGLLYRSAAVKTGTHRPCVGPSVGHASTADLFRADGPTAPGRSPASGPGTAGRHLPVCPSIASRPTRTTGLGGPSVSSRRRASTFSWAGPFTWVGLPDERHHKSGRPFTWVGRPAL</sequence>
<name>B8AVD6_ORYSI</name>
<dbReference type="Proteomes" id="UP000007015">
    <property type="component" value="Chromosome 4"/>
</dbReference>
<organism evidence="2 3">
    <name type="scientific">Oryza sativa subsp. indica</name>
    <name type="common">Rice</name>
    <dbReference type="NCBI Taxonomy" id="39946"/>
    <lineage>
        <taxon>Eukaryota</taxon>
        <taxon>Viridiplantae</taxon>
        <taxon>Streptophyta</taxon>
        <taxon>Embryophyta</taxon>
        <taxon>Tracheophyta</taxon>
        <taxon>Spermatophyta</taxon>
        <taxon>Magnoliopsida</taxon>
        <taxon>Liliopsida</taxon>
        <taxon>Poales</taxon>
        <taxon>Poaceae</taxon>
        <taxon>BOP clade</taxon>
        <taxon>Oryzoideae</taxon>
        <taxon>Oryzeae</taxon>
        <taxon>Oryzinae</taxon>
        <taxon>Oryza</taxon>
        <taxon>Oryza sativa</taxon>
    </lineage>
</organism>